<dbReference type="Pfam" id="PF00534">
    <property type="entry name" value="Glycos_transf_1"/>
    <property type="match status" value="1"/>
</dbReference>
<evidence type="ECO:0000259" key="4">
    <source>
        <dbReference type="Pfam" id="PF13439"/>
    </source>
</evidence>
<feature type="domain" description="Glycosyl transferase family 1" evidence="3">
    <location>
        <begin position="156"/>
        <end position="307"/>
    </location>
</feature>
<proteinExistence type="predicted"/>
<dbReference type="CAZy" id="GT4">
    <property type="family name" value="Glycosyltransferase Family 4"/>
</dbReference>
<sequence>MVQILLLHTNESYAEMLARYVSTEYPSYDVDVVSRVPVPERLRALLAREYDLIQTDELIANGMLATGASVVFDIPLVVAIRGWADYTNAHGQYGWLKDASIRARTRLALHRASEVIFISDTTSETFREQYPVSQYSVVRRPIDIDRYGTDRATDRETFDLLTVTNLRYEEKYDGILTVLRALRPLFEAHPTLRYRVAGGGQYLDALRKYLGDYEYADRVTVLGFVDAVEGEFASANAFVYVSFLDSYGTVVLEAQAAGLPVIGGDAMGVPEAVGDAGEVCPPTPDGIRDALERLITDDDHHESLATQSGKKMATYNEECAAGHVDVWERVLDT</sequence>
<evidence type="ECO:0000313" key="6">
    <source>
        <dbReference type="Proteomes" id="UP000000740"/>
    </source>
</evidence>
<evidence type="ECO:0000256" key="2">
    <source>
        <dbReference type="ARBA" id="ARBA00022679"/>
    </source>
</evidence>
<gene>
    <name evidence="5" type="ordered locus">Hlac_1067</name>
</gene>
<protein>
    <submittedName>
        <fullName evidence="5">Glycosyl transferase group 1</fullName>
    </submittedName>
</protein>
<evidence type="ECO:0000259" key="3">
    <source>
        <dbReference type="Pfam" id="PF00534"/>
    </source>
</evidence>
<dbReference type="AlphaFoldDB" id="B9LMS5"/>
<organism evidence="5 6">
    <name type="scientific">Halorubrum lacusprofundi (strain ATCC 49239 / DSM 5036 / JCM 8891 / ACAM 34)</name>
    <dbReference type="NCBI Taxonomy" id="416348"/>
    <lineage>
        <taxon>Archaea</taxon>
        <taxon>Methanobacteriati</taxon>
        <taxon>Methanobacteriota</taxon>
        <taxon>Stenosarchaea group</taxon>
        <taxon>Halobacteria</taxon>
        <taxon>Halobacteriales</taxon>
        <taxon>Haloferacaceae</taxon>
        <taxon>Halorubrum</taxon>
    </lineage>
</organism>
<dbReference type="KEGG" id="hla:Hlac_1067"/>
<dbReference type="RefSeq" id="WP_015909810.1">
    <property type="nucleotide sequence ID" value="NC_012029.1"/>
</dbReference>
<dbReference type="EMBL" id="CP001365">
    <property type="protein sequence ID" value="ACM56663.1"/>
    <property type="molecule type" value="Genomic_DNA"/>
</dbReference>
<dbReference type="Pfam" id="PF13439">
    <property type="entry name" value="Glyco_transf_4"/>
    <property type="match status" value="1"/>
</dbReference>
<dbReference type="SUPFAM" id="SSF53756">
    <property type="entry name" value="UDP-Glycosyltransferase/glycogen phosphorylase"/>
    <property type="match status" value="1"/>
</dbReference>
<evidence type="ECO:0000313" key="5">
    <source>
        <dbReference type="EMBL" id="ACM56663.1"/>
    </source>
</evidence>
<dbReference type="Proteomes" id="UP000000740">
    <property type="component" value="Chromosome 1"/>
</dbReference>
<dbReference type="eggNOG" id="arCOG01403">
    <property type="taxonomic scope" value="Archaea"/>
</dbReference>
<dbReference type="HOGENOM" id="CLU_932551_0_0_2"/>
<dbReference type="InterPro" id="IPR001296">
    <property type="entry name" value="Glyco_trans_1"/>
</dbReference>
<dbReference type="PANTHER" id="PTHR12526:SF510">
    <property type="entry name" value="D-INOSITOL 3-PHOSPHATE GLYCOSYLTRANSFERASE"/>
    <property type="match status" value="1"/>
</dbReference>
<evidence type="ECO:0000256" key="1">
    <source>
        <dbReference type="ARBA" id="ARBA00022676"/>
    </source>
</evidence>
<keyword evidence="1" id="KW-0328">Glycosyltransferase</keyword>
<dbReference type="PANTHER" id="PTHR12526">
    <property type="entry name" value="GLYCOSYLTRANSFERASE"/>
    <property type="match status" value="1"/>
</dbReference>
<dbReference type="Gene3D" id="3.40.50.2000">
    <property type="entry name" value="Glycogen Phosphorylase B"/>
    <property type="match status" value="2"/>
</dbReference>
<keyword evidence="2 5" id="KW-0808">Transferase</keyword>
<accession>B9LMS5</accession>
<dbReference type="InterPro" id="IPR028098">
    <property type="entry name" value="Glyco_trans_4-like_N"/>
</dbReference>
<reference evidence="5 6" key="1">
    <citation type="journal article" date="2016" name="Stand. Genomic Sci.">
        <title>Complete genome sequence of the Antarctic Halorubrum lacusprofundi type strain ACAM 34.</title>
        <authorList>
            <person name="Anderson I.J."/>
            <person name="DasSarma P."/>
            <person name="Lucas S."/>
            <person name="Copeland A."/>
            <person name="Lapidus A."/>
            <person name="Del Rio T.G."/>
            <person name="Tice H."/>
            <person name="Dalin E."/>
            <person name="Bruce D.C."/>
            <person name="Goodwin L."/>
            <person name="Pitluck S."/>
            <person name="Sims D."/>
            <person name="Brettin T.S."/>
            <person name="Detter J.C."/>
            <person name="Han C.S."/>
            <person name="Larimer F."/>
            <person name="Hauser L."/>
            <person name="Land M."/>
            <person name="Ivanova N."/>
            <person name="Richardson P."/>
            <person name="Cavicchioli R."/>
            <person name="DasSarma S."/>
            <person name="Woese C.R."/>
            <person name="Kyrpides N.C."/>
        </authorList>
    </citation>
    <scope>NUCLEOTIDE SEQUENCE [LARGE SCALE GENOMIC DNA]</scope>
    <source>
        <strain evidence="6">ATCC 49239 / DSM 5036 / JCM 8891 / ACAM 34</strain>
    </source>
</reference>
<dbReference type="CDD" id="cd03801">
    <property type="entry name" value="GT4_PimA-like"/>
    <property type="match status" value="1"/>
</dbReference>
<name>B9LMS5_HALLT</name>
<keyword evidence="6" id="KW-1185">Reference proteome</keyword>
<dbReference type="GO" id="GO:0016757">
    <property type="term" value="F:glycosyltransferase activity"/>
    <property type="evidence" value="ECO:0007669"/>
    <property type="project" value="UniProtKB-KW"/>
</dbReference>
<feature type="domain" description="Glycosyltransferase subfamily 4-like N-terminal" evidence="4">
    <location>
        <begin position="33"/>
        <end position="146"/>
    </location>
</feature>
<dbReference type="GeneID" id="7400139"/>